<evidence type="ECO:0000259" key="2">
    <source>
        <dbReference type="Pfam" id="PF17667"/>
    </source>
</evidence>
<keyword evidence="4" id="KW-1185">Reference proteome</keyword>
<dbReference type="Proteomes" id="UP001215151">
    <property type="component" value="Unassembled WGS sequence"/>
</dbReference>
<feature type="domain" description="Fungal-type protein kinase" evidence="2">
    <location>
        <begin position="175"/>
        <end position="618"/>
    </location>
</feature>
<feature type="compositionally biased region" description="Low complexity" evidence="1">
    <location>
        <begin position="422"/>
        <end position="436"/>
    </location>
</feature>
<comment type="caution">
    <text evidence="3">The sequence shown here is derived from an EMBL/GenBank/DDBJ whole genome shotgun (WGS) entry which is preliminary data.</text>
</comment>
<evidence type="ECO:0000313" key="3">
    <source>
        <dbReference type="EMBL" id="KAJ8475213.1"/>
    </source>
</evidence>
<evidence type="ECO:0000256" key="1">
    <source>
        <dbReference type="SAM" id="MobiDB-lite"/>
    </source>
</evidence>
<reference evidence="3" key="1">
    <citation type="submission" date="2022-11" db="EMBL/GenBank/DDBJ databases">
        <title>Genome Sequence of Cubamyces cubensis.</title>
        <authorList>
            <person name="Buettner E."/>
        </authorList>
    </citation>
    <scope>NUCLEOTIDE SEQUENCE</scope>
    <source>
        <strain evidence="3">MPL-01</strain>
    </source>
</reference>
<dbReference type="PANTHER" id="PTHR38248:SF2">
    <property type="entry name" value="FUNK1 11"/>
    <property type="match status" value="1"/>
</dbReference>
<feature type="region of interest" description="Disordered" evidence="1">
    <location>
        <begin position="410"/>
        <end position="436"/>
    </location>
</feature>
<feature type="region of interest" description="Disordered" evidence="1">
    <location>
        <begin position="1"/>
        <end position="29"/>
    </location>
</feature>
<feature type="compositionally biased region" description="Polar residues" evidence="1">
    <location>
        <begin position="1"/>
        <end position="11"/>
    </location>
</feature>
<sequence length="853" mass="95134">MSGHPTPNTRKSNNDPNHHKETRQTGQLPGWCDEIQGKVYAYGTDIDDYLHTFVPSPIPCNVSPPSITLVENWDPQPGREKEMYDPLVKILTAIVKDFPQDKRPSFSNPHEAEFPFPFSQFSNRHHPAKPDLIASFPGDRLPAKLDPPDWSRVAMAIEAKDVAGKDPFVTGARESSEVRSKRLVQLAVDARSLMLEHGFLASYLFGVYGSNVRVARFDHTCVVASSLLDIQTPEGLRGIQEFFWRFVHPWEGGPGAVVGSDPTFRKLNPVDEKWLRIRLAEEADEMLEGVNLREGRLVKVYDEDKPAEPKTFLLFKLLDVNARLFSRSTMVWLGIEDTRCSDASNGATGAPAVLRVLKESWRQVIRIPEQKFYQRLTDTIPADEWYGLPKLLHGGDLGVRDVKRWEAARSGQSWPGEDDLPARMPSSSAPSTSSAPAFEDIPHPMHQTFSLRLCGAPNAKYMERSHVRFVVDTVGRPLSRFKSTRELVMAMRDAIKGHRLAMKYGGILHRDVSSGNILIVDRPIPEKPECKGVLHDYDYSSMTAKPPSENAQSSSSRPPPLHRLEIDEDDTEDVDHLKERTGTYYFISNELLKSAPGTVLHDVCHDLESFFWVLVWIVLRHTNYRSSRDCTKVFVFGDDIQASINKGDLVSNMTEHIEVVDNPPLTQLLGDFKLLVYLAFFKPPMFGPCEPLTYDSVIAAFDKALAREDWPVDDKAIPFSPLKPQKTNTVFRGPLKLPIVATGSKKAAAARGKRGSAARNKNTSADRSQNASASGSRKEPGLGSKKRPLEEHEQEEPSTMASSTLFSGTDGPRSKRSKHTHSATTPATSSRVTRSQTKRSGQLGNDTISGGSR</sequence>
<feature type="compositionally biased region" description="Basic and acidic residues" evidence="1">
    <location>
        <begin position="12"/>
        <end position="23"/>
    </location>
</feature>
<dbReference type="GO" id="GO:0004672">
    <property type="term" value="F:protein kinase activity"/>
    <property type="evidence" value="ECO:0007669"/>
    <property type="project" value="InterPro"/>
</dbReference>
<dbReference type="AlphaFoldDB" id="A0AAD7TRH4"/>
<feature type="region of interest" description="Disordered" evidence="1">
    <location>
        <begin position="544"/>
        <end position="572"/>
    </location>
</feature>
<dbReference type="PANTHER" id="PTHR38248">
    <property type="entry name" value="FUNK1 6"/>
    <property type="match status" value="1"/>
</dbReference>
<dbReference type="EMBL" id="JAPEVG010000165">
    <property type="protein sequence ID" value="KAJ8475213.1"/>
    <property type="molecule type" value="Genomic_DNA"/>
</dbReference>
<dbReference type="Pfam" id="PF17667">
    <property type="entry name" value="Pkinase_fungal"/>
    <property type="match status" value="1"/>
</dbReference>
<dbReference type="InterPro" id="IPR040976">
    <property type="entry name" value="Pkinase_fungal"/>
</dbReference>
<feature type="region of interest" description="Disordered" evidence="1">
    <location>
        <begin position="743"/>
        <end position="853"/>
    </location>
</feature>
<gene>
    <name evidence="3" type="ORF">ONZ51_g6689</name>
</gene>
<evidence type="ECO:0000313" key="4">
    <source>
        <dbReference type="Proteomes" id="UP001215151"/>
    </source>
</evidence>
<feature type="compositionally biased region" description="Polar residues" evidence="1">
    <location>
        <begin position="760"/>
        <end position="775"/>
    </location>
</feature>
<dbReference type="PROSITE" id="PS00109">
    <property type="entry name" value="PROTEIN_KINASE_TYR"/>
    <property type="match status" value="1"/>
</dbReference>
<proteinExistence type="predicted"/>
<dbReference type="Gene3D" id="1.10.510.10">
    <property type="entry name" value="Transferase(Phosphotransferase) domain 1"/>
    <property type="match status" value="1"/>
</dbReference>
<accession>A0AAD7TRH4</accession>
<feature type="compositionally biased region" description="Polar residues" evidence="1">
    <location>
        <begin position="831"/>
        <end position="853"/>
    </location>
</feature>
<dbReference type="SUPFAM" id="SSF56112">
    <property type="entry name" value="Protein kinase-like (PK-like)"/>
    <property type="match status" value="1"/>
</dbReference>
<name>A0AAD7TRH4_9APHY</name>
<protein>
    <recommendedName>
        <fullName evidence="2">Fungal-type protein kinase domain-containing protein</fullName>
    </recommendedName>
</protein>
<dbReference type="InterPro" id="IPR011009">
    <property type="entry name" value="Kinase-like_dom_sf"/>
</dbReference>
<dbReference type="InterPro" id="IPR008266">
    <property type="entry name" value="Tyr_kinase_AS"/>
</dbReference>
<organism evidence="3 4">
    <name type="scientific">Trametes cubensis</name>
    <dbReference type="NCBI Taxonomy" id="1111947"/>
    <lineage>
        <taxon>Eukaryota</taxon>
        <taxon>Fungi</taxon>
        <taxon>Dikarya</taxon>
        <taxon>Basidiomycota</taxon>
        <taxon>Agaricomycotina</taxon>
        <taxon>Agaricomycetes</taxon>
        <taxon>Polyporales</taxon>
        <taxon>Polyporaceae</taxon>
        <taxon>Trametes</taxon>
    </lineage>
</organism>
<feature type="compositionally biased region" description="Polar residues" evidence="1">
    <location>
        <begin position="797"/>
        <end position="807"/>
    </location>
</feature>